<dbReference type="InterPro" id="IPR011990">
    <property type="entry name" value="TPR-like_helical_dom_sf"/>
</dbReference>
<keyword evidence="4" id="KW-1185">Reference proteome</keyword>
<dbReference type="Proteomes" id="UP001211907">
    <property type="component" value="Unassembled WGS sequence"/>
</dbReference>
<reference evidence="3" key="1">
    <citation type="submission" date="2020-05" db="EMBL/GenBank/DDBJ databases">
        <title>Phylogenomic resolution of chytrid fungi.</title>
        <authorList>
            <person name="Stajich J.E."/>
            <person name="Amses K."/>
            <person name="Simmons R."/>
            <person name="Seto K."/>
            <person name="Myers J."/>
            <person name="Bonds A."/>
            <person name="Quandt C.A."/>
            <person name="Barry K."/>
            <person name="Liu P."/>
            <person name="Grigoriev I."/>
            <person name="Longcore J.E."/>
            <person name="James T.Y."/>
        </authorList>
    </citation>
    <scope>NUCLEOTIDE SEQUENCE</scope>
    <source>
        <strain evidence="3">JEL0513</strain>
    </source>
</reference>
<gene>
    <name evidence="3" type="primary">TEX11</name>
    <name evidence="3" type="ORF">HK100_007067</name>
</gene>
<comment type="caution">
    <text evidence="3">The sequence shown here is derived from an EMBL/GenBank/DDBJ whole genome shotgun (WGS) entry which is preliminary data.</text>
</comment>
<evidence type="ECO:0000313" key="4">
    <source>
        <dbReference type="Proteomes" id="UP001211907"/>
    </source>
</evidence>
<dbReference type="InterPro" id="IPR013940">
    <property type="entry name" value="Spo22/ZIP4/TEX11"/>
</dbReference>
<dbReference type="InterPro" id="IPR039057">
    <property type="entry name" value="Spo22/ZIP4"/>
</dbReference>
<accession>A0AAD5XFY8</accession>
<dbReference type="SUPFAM" id="SSF48452">
    <property type="entry name" value="TPR-like"/>
    <property type="match status" value="1"/>
</dbReference>
<dbReference type="GO" id="GO:0090173">
    <property type="term" value="P:regulation of synaptonemal complex assembly"/>
    <property type="evidence" value="ECO:0007669"/>
    <property type="project" value="InterPro"/>
</dbReference>
<dbReference type="PANTHER" id="PTHR40375">
    <property type="entry name" value="SPORULATION-SPECIFIC PROTEIN 22"/>
    <property type="match status" value="1"/>
</dbReference>
<dbReference type="EMBL" id="JADGJH010000331">
    <property type="protein sequence ID" value="KAJ3130977.1"/>
    <property type="molecule type" value="Genomic_DNA"/>
</dbReference>
<organism evidence="3 4">
    <name type="scientific">Physocladia obscura</name>
    <dbReference type="NCBI Taxonomy" id="109957"/>
    <lineage>
        <taxon>Eukaryota</taxon>
        <taxon>Fungi</taxon>
        <taxon>Fungi incertae sedis</taxon>
        <taxon>Chytridiomycota</taxon>
        <taxon>Chytridiomycota incertae sedis</taxon>
        <taxon>Chytridiomycetes</taxon>
        <taxon>Chytridiales</taxon>
        <taxon>Chytriomycetaceae</taxon>
        <taxon>Physocladia</taxon>
    </lineage>
</organism>
<dbReference type="PANTHER" id="PTHR40375:SF2">
    <property type="entry name" value="SPORULATION-SPECIFIC PROTEIN 22"/>
    <property type="match status" value="1"/>
</dbReference>
<evidence type="ECO:0000256" key="1">
    <source>
        <dbReference type="ARBA" id="ARBA00023254"/>
    </source>
</evidence>
<evidence type="ECO:0000313" key="3">
    <source>
        <dbReference type="EMBL" id="KAJ3130977.1"/>
    </source>
</evidence>
<protein>
    <recommendedName>
        <fullName evidence="2">Protein ZIP4 homolog</fullName>
    </recommendedName>
</protein>
<dbReference type="GO" id="GO:0051321">
    <property type="term" value="P:meiotic cell cycle"/>
    <property type="evidence" value="ECO:0007669"/>
    <property type="project" value="UniProtKB-KW"/>
</dbReference>
<keyword evidence="1" id="KW-0469">Meiosis</keyword>
<sequence>MNIDAIETVAAQLVPSIAAPIESVRAKVAEIAALLNRAPPPSSMSKTQNEADAERAETAAVTLWNESVSIRSKSKSLVENESAIAAEVVARLRGASLILMEFVKDRVGPILCDFRERIFNIAVSAGRSYQEFGDYDNADAAFVCASKYAFDDTSDTENSGTILMPIKAELLWQTSPSNVAFHIMNRACATKFLEKLTIRELEIIVGTCTKLSKISENRADSIQWLKIALNLLEGIVQTEKIIKRKSSDGLIALAAIQVKLIILQKQNVTDPRVYDNVRRLLQERISMVNAKDEAITIIPMALSLSDWLIAQNANIPDKSSLFEKIFLTKIHLLTSPESHILKADAIESVKEIIRGVGTVGNVSKDTAHMAQMVVWKSGENAMSQHLYQDAIDWFQVALKLVTGDSGDDRNFGILQRKMALSYVQLKKYEAALECCSKAESYQDDFGSMSTTYIKFLVHLEQGSTDMAEACMIEMTNALKNSLNEAKLLSFLLGAMERSFKNGNQVILKKILQAILIHNEFEDVAFWRRTMLVVLRCLIRLSVTSDTNKLNAEKFSELFKYSTAAKKALADWKSSLFGEEEEPSVLADMEAEVTWLTKTVWNLAVKAASEFPSISAQFFSLSAEILDLSSVKTIETLTNKKIGIYISLLGELELARETGQAGIDNIKRSRTISDLSKFATGLLFIKQTLAEINKLVPTRDPIFFQSIILEYELILLEYEFLNEPDVFESIKTCIMRTNQEDFPVDYFQRMADLSVRMNPPSNVIFLTVHSALGAMMKSHGDLNLEQFSQWFRLMVSSSQTDGPKIDLYKQAFAIIKSGSSRQHGTMDVIAGDKSNAILWCDMALKLAGFLPAEYASEVEQMKQSYEDIMED</sequence>
<dbReference type="Pfam" id="PF08631">
    <property type="entry name" value="SPO22"/>
    <property type="match status" value="1"/>
</dbReference>
<proteinExistence type="predicted"/>
<dbReference type="AlphaFoldDB" id="A0AAD5XFY8"/>
<name>A0AAD5XFY8_9FUNG</name>
<dbReference type="Gene3D" id="1.25.40.10">
    <property type="entry name" value="Tetratricopeptide repeat domain"/>
    <property type="match status" value="1"/>
</dbReference>
<evidence type="ECO:0000256" key="2">
    <source>
        <dbReference type="ARBA" id="ARBA00031845"/>
    </source>
</evidence>